<evidence type="ECO:0000313" key="1">
    <source>
        <dbReference type="EMBL" id="RFC53300.1"/>
    </source>
</evidence>
<organism evidence="1 2">
    <name type="scientific">Brumimicrobium aurantiacum</name>
    <dbReference type="NCBI Taxonomy" id="1737063"/>
    <lineage>
        <taxon>Bacteria</taxon>
        <taxon>Pseudomonadati</taxon>
        <taxon>Bacteroidota</taxon>
        <taxon>Flavobacteriia</taxon>
        <taxon>Flavobacteriales</taxon>
        <taxon>Crocinitomicaceae</taxon>
        <taxon>Brumimicrobium</taxon>
    </lineage>
</organism>
<comment type="caution">
    <text evidence="1">The sequence shown here is derived from an EMBL/GenBank/DDBJ whole genome shotgun (WGS) entry which is preliminary data.</text>
</comment>
<dbReference type="EMBL" id="QURB01000010">
    <property type="protein sequence ID" value="RFC53300.1"/>
    <property type="molecule type" value="Genomic_DNA"/>
</dbReference>
<gene>
    <name evidence="1" type="ORF">DXU93_13945</name>
</gene>
<proteinExistence type="predicted"/>
<dbReference type="AlphaFoldDB" id="A0A3E1EUT5"/>
<reference evidence="1 2" key="1">
    <citation type="submission" date="2018-08" db="EMBL/GenBank/DDBJ databases">
        <title>The draft genome squence of Brumimicrobium sp. N62.</title>
        <authorList>
            <person name="Du Z.-J."/>
            <person name="Luo H.-R."/>
        </authorList>
    </citation>
    <scope>NUCLEOTIDE SEQUENCE [LARGE SCALE GENOMIC DNA]</scope>
    <source>
        <strain evidence="1 2">N62</strain>
    </source>
</reference>
<name>A0A3E1EUT5_9FLAO</name>
<sequence length="151" mass="17290">MNAIRFSGGIFFMLIFMQIKTNRMNLKAILTIFASAILLFACNIKQIEKYNEEFNGKWRTDVFYSPTKADTSRNYLTVDGKNSGFGVACHIDDSFEECLVFQTGKIKINSSTKAVQFGNSVSQIHYVTQEPFINTEGVWELSLDSIQYFKY</sequence>
<keyword evidence="2" id="KW-1185">Reference proteome</keyword>
<accession>A0A3E1EUT5</accession>
<dbReference type="Proteomes" id="UP000257127">
    <property type="component" value="Unassembled WGS sequence"/>
</dbReference>
<protein>
    <submittedName>
        <fullName evidence="1">Uncharacterized protein</fullName>
    </submittedName>
</protein>
<evidence type="ECO:0000313" key="2">
    <source>
        <dbReference type="Proteomes" id="UP000257127"/>
    </source>
</evidence>